<dbReference type="OrthoDB" id="3242409at2759"/>
<protein>
    <recommendedName>
        <fullName evidence="2">DUF6533 domain-containing protein</fullName>
    </recommendedName>
</protein>
<name>A0A9W8MPA4_9AGAR</name>
<proteinExistence type="predicted"/>
<dbReference type="EMBL" id="JANKHO010002728">
    <property type="protein sequence ID" value="KAJ3489404.1"/>
    <property type="molecule type" value="Genomic_DNA"/>
</dbReference>
<keyword evidence="1" id="KW-0812">Transmembrane</keyword>
<feature type="transmembrane region" description="Helical" evidence="1">
    <location>
        <begin position="139"/>
        <end position="155"/>
    </location>
</feature>
<evidence type="ECO:0000259" key="2">
    <source>
        <dbReference type="Pfam" id="PF20151"/>
    </source>
</evidence>
<accession>A0A9W8MPA4</accession>
<evidence type="ECO:0000313" key="4">
    <source>
        <dbReference type="Proteomes" id="UP001148786"/>
    </source>
</evidence>
<reference evidence="3" key="1">
    <citation type="submission" date="2022-07" db="EMBL/GenBank/DDBJ databases">
        <title>Genome Sequence of Agrocybe chaxingu.</title>
        <authorList>
            <person name="Buettner E."/>
        </authorList>
    </citation>
    <scope>NUCLEOTIDE SEQUENCE</scope>
    <source>
        <strain evidence="3">MP-N11</strain>
    </source>
</reference>
<dbReference type="Pfam" id="PF20151">
    <property type="entry name" value="DUF6533"/>
    <property type="match status" value="1"/>
</dbReference>
<keyword evidence="4" id="KW-1185">Reference proteome</keyword>
<evidence type="ECO:0000313" key="3">
    <source>
        <dbReference type="EMBL" id="KAJ3489404.1"/>
    </source>
</evidence>
<gene>
    <name evidence="3" type="ORF">NLJ89_g11532</name>
</gene>
<dbReference type="InterPro" id="IPR045340">
    <property type="entry name" value="DUF6533"/>
</dbReference>
<keyword evidence="1" id="KW-1133">Transmembrane helix</keyword>
<feature type="transmembrane region" description="Helical" evidence="1">
    <location>
        <begin position="94"/>
        <end position="119"/>
    </location>
</feature>
<sequence length="192" mass="22317">MDRPDGVAALVELLRDAQVLEMVDVAAITMFVWDYLITFGMEVEYMWCGKWNFITAVYLVQRYLPFIDTVWMMPHVSYPPIPHWRGCFATMASFNIVVVWILLLVWDLLILMLMVIPALKAYHYRGHSALYSTVYAEGIIYYFYLFVLNIVLLRLNSIDTVYRFMFVSPDRCAAATGRWYAEAPPGNEALNE</sequence>
<feature type="domain" description="DUF6533" evidence="2">
    <location>
        <begin position="24"/>
        <end position="67"/>
    </location>
</feature>
<dbReference type="AlphaFoldDB" id="A0A9W8MPA4"/>
<keyword evidence="1" id="KW-0472">Membrane</keyword>
<evidence type="ECO:0000256" key="1">
    <source>
        <dbReference type="SAM" id="Phobius"/>
    </source>
</evidence>
<organism evidence="3 4">
    <name type="scientific">Agrocybe chaxingu</name>
    <dbReference type="NCBI Taxonomy" id="84603"/>
    <lineage>
        <taxon>Eukaryota</taxon>
        <taxon>Fungi</taxon>
        <taxon>Dikarya</taxon>
        <taxon>Basidiomycota</taxon>
        <taxon>Agaricomycotina</taxon>
        <taxon>Agaricomycetes</taxon>
        <taxon>Agaricomycetidae</taxon>
        <taxon>Agaricales</taxon>
        <taxon>Agaricineae</taxon>
        <taxon>Strophariaceae</taxon>
        <taxon>Agrocybe</taxon>
    </lineage>
</organism>
<comment type="caution">
    <text evidence="3">The sequence shown here is derived from an EMBL/GenBank/DDBJ whole genome shotgun (WGS) entry which is preliminary data.</text>
</comment>
<dbReference type="Proteomes" id="UP001148786">
    <property type="component" value="Unassembled WGS sequence"/>
</dbReference>